<accession>A0A1X7BLR4</accession>
<feature type="compositionally biased region" description="Low complexity" evidence="1">
    <location>
        <begin position="72"/>
        <end position="91"/>
    </location>
</feature>
<reference evidence="3 4" key="1">
    <citation type="submission" date="2017-03" db="EMBL/GenBank/DDBJ databases">
        <authorList>
            <person name="Afonso C.L."/>
            <person name="Miller P.J."/>
            <person name="Scott M.A."/>
            <person name="Spackman E."/>
            <person name="Goraichik I."/>
            <person name="Dimitrov K.M."/>
            <person name="Suarez D.L."/>
            <person name="Swayne D.E."/>
        </authorList>
    </citation>
    <scope>NUCLEOTIDE SEQUENCE [LARGE SCALE GENOMIC DNA]</scope>
    <source>
        <strain evidence="3 4">CECT 7745</strain>
    </source>
</reference>
<keyword evidence="2" id="KW-0472">Membrane</keyword>
<dbReference type="OrthoDB" id="7889174at2"/>
<name>A0A1X7BLR4_9RHOB</name>
<dbReference type="AlphaFoldDB" id="A0A1X7BLR4"/>
<dbReference type="EMBL" id="FWXB01000001">
    <property type="protein sequence ID" value="SMC10562.1"/>
    <property type="molecule type" value="Genomic_DNA"/>
</dbReference>
<dbReference type="Proteomes" id="UP000193224">
    <property type="component" value="Unassembled WGS sequence"/>
</dbReference>
<feature type="transmembrane region" description="Helical" evidence="2">
    <location>
        <begin position="27"/>
        <end position="46"/>
    </location>
</feature>
<organism evidence="3 4">
    <name type="scientific">Roseovarius aestuarii</name>
    <dbReference type="NCBI Taxonomy" id="475083"/>
    <lineage>
        <taxon>Bacteria</taxon>
        <taxon>Pseudomonadati</taxon>
        <taxon>Pseudomonadota</taxon>
        <taxon>Alphaproteobacteria</taxon>
        <taxon>Rhodobacterales</taxon>
        <taxon>Roseobacteraceae</taxon>
        <taxon>Roseovarius</taxon>
    </lineage>
</organism>
<keyword evidence="2" id="KW-0812">Transmembrane</keyword>
<keyword evidence="4" id="KW-1185">Reference proteome</keyword>
<gene>
    <name evidence="3" type="ORF">ROA7745_00369</name>
</gene>
<proteinExistence type="predicted"/>
<evidence type="ECO:0000313" key="4">
    <source>
        <dbReference type="Proteomes" id="UP000193224"/>
    </source>
</evidence>
<keyword evidence="2" id="KW-1133">Transmembrane helix</keyword>
<evidence type="ECO:0000313" key="3">
    <source>
        <dbReference type="EMBL" id="SMC10562.1"/>
    </source>
</evidence>
<sequence>MSNYDQWRDTHNFSRGTMDTGSTGSGLLWLFAAIAVLGVLVLVGSLGGGPTTVEHPGGAGADPVIVPAEPDAGAGATSSTGAEATGTVPIE</sequence>
<dbReference type="RefSeq" id="WP_085798514.1">
    <property type="nucleotide sequence ID" value="NZ_FWXB01000001.1"/>
</dbReference>
<evidence type="ECO:0000256" key="2">
    <source>
        <dbReference type="SAM" id="Phobius"/>
    </source>
</evidence>
<feature type="region of interest" description="Disordered" evidence="1">
    <location>
        <begin position="50"/>
        <end position="91"/>
    </location>
</feature>
<protein>
    <submittedName>
        <fullName evidence="3">Uncharacterized protein</fullName>
    </submittedName>
</protein>
<evidence type="ECO:0000256" key="1">
    <source>
        <dbReference type="SAM" id="MobiDB-lite"/>
    </source>
</evidence>